<evidence type="ECO:0000313" key="1">
    <source>
        <dbReference type="EMBL" id="CAB5223456.1"/>
    </source>
</evidence>
<organism evidence="1">
    <name type="scientific">uncultured Caudovirales phage</name>
    <dbReference type="NCBI Taxonomy" id="2100421"/>
    <lineage>
        <taxon>Viruses</taxon>
        <taxon>Duplodnaviria</taxon>
        <taxon>Heunggongvirae</taxon>
        <taxon>Uroviricota</taxon>
        <taxon>Caudoviricetes</taxon>
        <taxon>Peduoviridae</taxon>
        <taxon>Maltschvirus</taxon>
        <taxon>Maltschvirus maltsch</taxon>
    </lineage>
</organism>
<gene>
    <name evidence="1" type="ORF">UFOVP383_54</name>
</gene>
<name>A0A6J7WZL3_9CAUD</name>
<accession>A0A6J7WZL3</accession>
<proteinExistence type="predicted"/>
<dbReference type="EMBL" id="LR798321">
    <property type="protein sequence ID" value="CAB5223456.1"/>
    <property type="molecule type" value="Genomic_DNA"/>
</dbReference>
<protein>
    <submittedName>
        <fullName evidence="1">Uncharacterized protein</fullName>
    </submittedName>
</protein>
<sequence>MPVRPLVSICIPPALKDHADAIASQNPPVHEAWTKLTMRGKHFVIRTRSLEDITELADWARTALVEPIEPLSKRQRQAYQSVLDRTIRYADILPIGSCHCIATKWRERPLRRGTFARGDGTIKPISKSYSLPH</sequence>
<reference evidence="1" key="1">
    <citation type="submission" date="2020-05" db="EMBL/GenBank/DDBJ databases">
        <authorList>
            <person name="Chiriac C."/>
            <person name="Salcher M."/>
            <person name="Ghai R."/>
            <person name="Kavagutti S V."/>
        </authorList>
    </citation>
    <scope>NUCLEOTIDE SEQUENCE</scope>
</reference>